<comment type="caution">
    <text evidence="7">The sequence shown here is derived from an EMBL/GenBank/DDBJ whole genome shotgun (WGS) entry which is preliminary data.</text>
</comment>
<feature type="transmembrane region" description="Helical" evidence="5">
    <location>
        <begin position="99"/>
        <end position="117"/>
    </location>
</feature>
<dbReference type="PROSITE" id="PS01246">
    <property type="entry name" value="UPF0003"/>
    <property type="match status" value="1"/>
</dbReference>
<comment type="subcellular location">
    <subcellularLocation>
        <location evidence="1">Membrane</location>
    </subcellularLocation>
</comment>
<dbReference type="RefSeq" id="WP_234866867.1">
    <property type="nucleotide sequence ID" value="NZ_JAKEVY010000003.1"/>
</dbReference>
<dbReference type="PANTHER" id="PTHR30566:SF5">
    <property type="entry name" value="MECHANOSENSITIVE ION CHANNEL PROTEIN 1, MITOCHONDRIAL-RELATED"/>
    <property type="match status" value="1"/>
</dbReference>
<dbReference type="Gene3D" id="1.10.287.1260">
    <property type="match status" value="1"/>
</dbReference>
<feature type="transmembrane region" description="Helical" evidence="5">
    <location>
        <begin position="58"/>
        <end position="79"/>
    </location>
</feature>
<proteinExistence type="predicted"/>
<keyword evidence="4 5" id="KW-0472">Membrane</keyword>
<evidence type="ECO:0000256" key="5">
    <source>
        <dbReference type="SAM" id="Phobius"/>
    </source>
</evidence>
<dbReference type="InterPro" id="IPR006685">
    <property type="entry name" value="MscS_channel_2nd"/>
</dbReference>
<dbReference type="Proteomes" id="UP001200145">
    <property type="component" value="Unassembled WGS sequence"/>
</dbReference>
<dbReference type="InterPro" id="IPR023408">
    <property type="entry name" value="MscS_beta-dom_sf"/>
</dbReference>
<dbReference type="SUPFAM" id="SSF50182">
    <property type="entry name" value="Sm-like ribonucleoproteins"/>
    <property type="match status" value="1"/>
</dbReference>
<evidence type="ECO:0000313" key="8">
    <source>
        <dbReference type="Proteomes" id="UP001200145"/>
    </source>
</evidence>
<sequence>MKEVLDYVFLENTVRAYIICFGTILLAILFKRYLSRVLSRIIFKIIKRRSWKIDQHSFVELVFQPIQVFLIVSVTIIALDNLRFPTIFNVKIYHVEIREILASIARGIWVIIFIWLLRRMIDFIAMLMEQRANLTEDLADNQMVVFFKEFFKTVLVIVGILLVIRFSFNKDITTYLAGLSIVAGALALAARESLENLIASFIIFFDKPFHVGDTVKVHQITGTVERIGLRSTRLRTDQKTYVSVPNKQMVDSIMDNLSLRSQRRADLRLELSLKTSTVKLDHAVAGIKTILSHPAIENYSCLLSDITASAFIITAEYYTGMIPMAEFNQLKQTINLEILRLLESMEIELAGETREVVVTNQH</sequence>
<feature type="domain" description="Mechanosensitive ion channel MscS" evidence="6">
    <location>
        <begin position="193"/>
        <end position="258"/>
    </location>
</feature>
<name>A0ABS9BJV3_9BACT</name>
<dbReference type="Pfam" id="PF00924">
    <property type="entry name" value="MS_channel_2nd"/>
    <property type="match status" value="1"/>
</dbReference>
<evidence type="ECO:0000313" key="7">
    <source>
        <dbReference type="EMBL" id="MCF1715921.1"/>
    </source>
</evidence>
<feature type="transmembrane region" description="Helical" evidence="5">
    <location>
        <begin position="14"/>
        <end position="34"/>
    </location>
</feature>
<evidence type="ECO:0000256" key="4">
    <source>
        <dbReference type="ARBA" id="ARBA00023136"/>
    </source>
</evidence>
<keyword evidence="3 5" id="KW-1133">Transmembrane helix</keyword>
<evidence type="ECO:0000256" key="2">
    <source>
        <dbReference type="ARBA" id="ARBA00022692"/>
    </source>
</evidence>
<dbReference type="InterPro" id="IPR010920">
    <property type="entry name" value="LSM_dom_sf"/>
</dbReference>
<dbReference type="EMBL" id="JAKEVY010000003">
    <property type="protein sequence ID" value="MCF1715921.1"/>
    <property type="molecule type" value="Genomic_DNA"/>
</dbReference>
<organism evidence="7 8">
    <name type="scientific">Flavihumibacter fluminis</name>
    <dbReference type="NCBI Taxonomy" id="2909236"/>
    <lineage>
        <taxon>Bacteria</taxon>
        <taxon>Pseudomonadati</taxon>
        <taxon>Bacteroidota</taxon>
        <taxon>Chitinophagia</taxon>
        <taxon>Chitinophagales</taxon>
        <taxon>Chitinophagaceae</taxon>
        <taxon>Flavihumibacter</taxon>
    </lineage>
</organism>
<keyword evidence="2 5" id="KW-0812">Transmembrane</keyword>
<protein>
    <submittedName>
        <fullName evidence="7">Mechanosensitive ion channel family protein</fullName>
    </submittedName>
</protein>
<feature type="transmembrane region" description="Helical" evidence="5">
    <location>
        <begin position="174"/>
        <end position="190"/>
    </location>
</feature>
<evidence type="ECO:0000256" key="1">
    <source>
        <dbReference type="ARBA" id="ARBA00004370"/>
    </source>
</evidence>
<feature type="transmembrane region" description="Helical" evidence="5">
    <location>
        <begin position="150"/>
        <end position="168"/>
    </location>
</feature>
<evidence type="ECO:0000259" key="6">
    <source>
        <dbReference type="Pfam" id="PF00924"/>
    </source>
</evidence>
<evidence type="ECO:0000256" key="3">
    <source>
        <dbReference type="ARBA" id="ARBA00022989"/>
    </source>
</evidence>
<gene>
    <name evidence="7" type="ORF">L0U88_14875</name>
</gene>
<reference evidence="7 8" key="1">
    <citation type="submission" date="2022-01" db="EMBL/GenBank/DDBJ databases">
        <title>Flavihumibacter sp. nov., isolated from sediment of a river.</title>
        <authorList>
            <person name="Liu H."/>
        </authorList>
    </citation>
    <scope>NUCLEOTIDE SEQUENCE [LARGE SCALE GENOMIC DNA]</scope>
    <source>
        <strain evidence="7 8">RY-1</strain>
    </source>
</reference>
<accession>A0ABS9BJV3</accession>
<keyword evidence="8" id="KW-1185">Reference proteome</keyword>
<dbReference type="InterPro" id="IPR006686">
    <property type="entry name" value="MscS_channel_CS"/>
</dbReference>
<dbReference type="PANTHER" id="PTHR30566">
    <property type="entry name" value="YNAI-RELATED MECHANOSENSITIVE ION CHANNEL"/>
    <property type="match status" value="1"/>
</dbReference>
<dbReference type="Gene3D" id="2.30.30.60">
    <property type="match status" value="1"/>
</dbReference>